<dbReference type="Proteomes" id="UP000305401">
    <property type="component" value="Unassembled WGS sequence"/>
</dbReference>
<accession>A0AC61S7S9</accession>
<name>A0AC61S7S9_9BACT</name>
<dbReference type="EMBL" id="SSTG01000008">
    <property type="protein sequence ID" value="THG54908.1"/>
    <property type="molecule type" value="Genomic_DNA"/>
</dbReference>
<comment type="caution">
    <text evidence="1">The sequence shown here is derived from an EMBL/GenBank/DDBJ whole genome shotgun (WGS) entry which is preliminary data.</text>
</comment>
<sequence length="467" mass="51091">MGLNKITDTADTICAISTAPGTGGIAVIRISGSQAIQCANRIWKGKQLEKANSHTAHLGYIINPETTEPIDQCVATVFHAPGTFTGEDIVELSVHGSQWIQQEIIRQLINGKQCRLAEPGEFTRRAFANGKIDLSQAEAVADVIASTTQASHRLAMSQMRGEYSNQIESLRNSLLELASLLELELDFSEEDVEFASREKLKQIANKTQQTIQQMTDTFTVGKAIKEGIPVAIIGEPNTGKSTLLNNIVGDNRAIVSDIPGTTRDTIEDTTIIHGIQYRFIDTAGLRNTSDVVESLGIERSINTLKKATVAIWLITAQTTQTQANQMAQIIEQNIHPDTKLIICINKTDINKTQTPPALNINKQYTTLPISALTGQGIDRLKSKLHELTINNNLPQPHMIVTNARHYEALCNANESIKNVLQGLEATLSGDFIAQDVRQTIHHLGEITGTITTPDILATIFSRFCIGK</sequence>
<keyword evidence="2" id="KW-1185">Reference proteome</keyword>
<gene>
    <name evidence="1" type="primary">mnmE</name>
    <name evidence="1" type="ORF">E5990_01510</name>
</gene>
<evidence type="ECO:0000313" key="2">
    <source>
        <dbReference type="Proteomes" id="UP000305401"/>
    </source>
</evidence>
<reference evidence="1" key="1">
    <citation type="submission" date="2019-04" db="EMBL/GenBank/DDBJ databases">
        <title>Microbes associate with the intestines of laboratory mice.</title>
        <authorList>
            <person name="Navarre W."/>
            <person name="Wong E."/>
            <person name="Huang K.C."/>
            <person name="Tropini C."/>
            <person name="Ng K."/>
            <person name="Yu B."/>
        </authorList>
    </citation>
    <scope>NUCLEOTIDE SEQUENCE</scope>
    <source>
        <strain evidence="1">NM86_A22</strain>
    </source>
</reference>
<proteinExistence type="predicted"/>
<evidence type="ECO:0000313" key="1">
    <source>
        <dbReference type="EMBL" id="THG54908.1"/>
    </source>
</evidence>
<organism evidence="1 2">
    <name type="scientific">Muribaculum caecicola</name>
    <dbReference type="NCBI Taxonomy" id="3038144"/>
    <lineage>
        <taxon>Bacteria</taxon>
        <taxon>Pseudomonadati</taxon>
        <taxon>Bacteroidota</taxon>
        <taxon>Bacteroidia</taxon>
        <taxon>Bacteroidales</taxon>
        <taxon>Muribaculaceae</taxon>
        <taxon>Muribaculum</taxon>
    </lineage>
</organism>
<protein>
    <submittedName>
        <fullName evidence="1">tRNA uridine-5-carboxymethylaminomethyl(34) synthesis GTPase MnmE</fullName>
    </submittedName>
</protein>